<dbReference type="OrthoDB" id="10561365at2759"/>
<evidence type="ECO:0000256" key="1">
    <source>
        <dbReference type="SAM" id="MobiDB-lite"/>
    </source>
</evidence>
<dbReference type="STRING" id="27349.A0A0L6UIK5"/>
<feature type="region of interest" description="Disordered" evidence="1">
    <location>
        <begin position="16"/>
        <end position="37"/>
    </location>
</feature>
<proteinExistence type="predicted"/>
<dbReference type="Proteomes" id="UP000037035">
    <property type="component" value="Unassembled WGS sequence"/>
</dbReference>
<feature type="compositionally biased region" description="Basic residues" evidence="1">
    <location>
        <begin position="22"/>
        <end position="32"/>
    </location>
</feature>
<comment type="caution">
    <text evidence="2">The sequence shown here is derived from an EMBL/GenBank/DDBJ whole genome shotgun (WGS) entry which is preliminary data.</text>
</comment>
<name>A0A0L6UIK5_9BASI</name>
<evidence type="ECO:0000313" key="2">
    <source>
        <dbReference type="EMBL" id="KNZ48117.1"/>
    </source>
</evidence>
<keyword evidence="3" id="KW-1185">Reference proteome</keyword>
<sequence length="120" mass="13791">MADKTHKMFMCNSSRSTTTPHHTTHHTSHITPHHTTSDHNTDSCSHIMFFQHINNVFRGNNTPTSTARILESIIHPTSTLECYWKSGIEQVTPIIWFVFNGLLDPFFGICKWPTMIPELI</sequence>
<gene>
    <name evidence="2" type="ORF">VP01_589g1</name>
</gene>
<evidence type="ECO:0000313" key="3">
    <source>
        <dbReference type="Proteomes" id="UP000037035"/>
    </source>
</evidence>
<protein>
    <submittedName>
        <fullName evidence="2">Uncharacterized protein</fullName>
    </submittedName>
</protein>
<dbReference type="AlphaFoldDB" id="A0A0L6UIK5"/>
<dbReference type="VEuPathDB" id="FungiDB:VP01_589g1"/>
<reference evidence="2 3" key="1">
    <citation type="submission" date="2015-08" db="EMBL/GenBank/DDBJ databases">
        <title>Next Generation Sequencing and Analysis of the Genome of Puccinia sorghi L Schw, the Causal Agent of Maize Common Rust.</title>
        <authorList>
            <person name="Rochi L."/>
            <person name="Burguener G."/>
            <person name="Darino M."/>
            <person name="Turjanski A."/>
            <person name="Kreff E."/>
            <person name="Dieguez M.J."/>
            <person name="Sacco F."/>
        </authorList>
    </citation>
    <scope>NUCLEOTIDE SEQUENCE [LARGE SCALE GENOMIC DNA]</scope>
    <source>
        <strain evidence="2 3">RO10H11247</strain>
    </source>
</reference>
<accession>A0A0L6UIK5</accession>
<dbReference type="EMBL" id="LAVV01011162">
    <property type="protein sequence ID" value="KNZ48117.1"/>
    <property type="molecule type" value="Genomic_DNA"/>
</dbReference>
<organism evidence="2 3">
    <name type="scientific">Puccinia sorghi</name>
    <dbReference type="NCBI Taxonomy" id="27349"/>
    <lineage>
        <taxon>Eukaryota</taxon>
        <taxon>Fungi</taxon>
        <taxon>Dikarya</taxon>
        <taxon>Basidiomycota</taxon>
        <taxon>Pucciniomycotina</taxon>
        <taxon>Pucciniomycetes</taxon>
        <taxon>Pucciniales</taxon>
        <taxon>Pucciniaceae</taxon>
        <taxon>Puccinia</taxon>
    </lineage>
</organism>